<evidence type="ECO:0000313" key="3">
    <source>
        <dbReference type="EMBL" id="MBR8645224.1"/>
    </source>
</evidence>
<keyword evidence="2" id="KW-0812">Transmembrane</keyword>
<evidence type="ECO:0000256" key="1">
    <source>
        <dbReference type="SAM" id="MobiDB-lite"/>
    </source>
</evidence>
<sequence>MNEAPTESGFEESLEPVKESNVRKPVIQKQAIKREKLVKLAKPKKTPEQIRERNISVILLTGVILLLFGGLILATTSWGI</sequence>
<dbReference type="AlphaFoldDB" id="A0A941JAZ5"/>
<gene>
    <name evidence="3" type="ORF">KEH51_16545</name>
</gene>
<accession>A0A941JAZ5</accession>
<protein>
    <submittedName>
        <fullName evidence="3">Uncharacterized protein</fullName>
    </submittedName>
</protein>
<feature type="region of interest" description="Disordered" evidence="1">
    <location>
        <begin position="1"/>
        <end position="22"/>
    </location>
</feature>
<feature type="transmembrane region" description="Helical" evidence="2">
    <location>
        <begin position="54"/>
        <end position="74"/>
    </location>
</feature>
<name>A0A941JAZ5_9BACI</name>
<organism evidence="3 4">
    <name type="scientific">Peribacillus frigoritolerans</name>
    <dbReference type="NCBI Taxonomy" id="450367"/>
    <lineage>
        <taxon>Bacteria</taxon>
        <taxon>Bacillati</taxon>
        <taxon>Bacillota</taxon>
        <taxon>Bacilli</taxon>
        <taxon>Bacillales</taxon>
        <taxon>Bacillaceae</taxon>
        <taxon>Peribacillus</taxon>
    </lineage>
</organism>
<keyword evidence="2" id="KW-1133">Transmembrane helix</keyword>
<evidence type="ECO:0000313" key="4">
    <source>
        <dbReference type="Proteomes" id="UP000680045"/>
    </source>
</evidence>
<keyword evidence="2" id="KW-0472">Membrane</keyword>
<dbReference type="Proteomes" id="UP000680045">
    <property type="component" value="Unassembled WGS sequence"/>
</dbReference>
<proteinExistence type="predicted"/>
<evidence type="ECO:0000256" key="2">
    <source>
        <dbReference type="SAM" id="Phobius"/>
    </source>
</evidence>
<reference evidence="3" key="1">
    <citation type="submission" date="2021-04" db="EMBL/GenBank/DDBJ databases">
        <title>Whole genome sequencing of Enterococci isolates from hospitalized patients.</title>
        <authorList>
            <person name="Ogoti B.M."/>
            <person name="Onyambu F.G."/>
        </authorList>
    </citation>
    <scope>NUCLEOTIDE SEQUENCE</scope>
    <source>
        <strain evidence="3">242</strain>
    </source>
</reference>
<comment type="caution">
    <text evidence="3">The sequence shown here is derived from an EMBL/GenBank/DDBJ whole genome shotgun (WGS) entry which is preliminary data.</text>
</comment>
<dbReference type="EMBL" id="JAGTPW010000029">
    <property type="protein sequence ID" value="MBR8645224.1"/>
    <property type="molecule type" value="Genomic_DNA"/>
</dbReference>